<accession>D2I7E8</accession>
<dbReference type="EMBL" id="GL195323">
    <property type="protein sequence ID" value="EFB23547.1"/>
    <property type="molecule type" value="Genomic_DNA"/>
</dbReference>
<sequence>VVRKPDLLHCVNIPNYYDCQKKCEFYSDCSNGYECCLSICGKICMKIPEPETTAKNNKHSSTVVSTVVPL</sequence>
<gene>
    <name evidence="2" type="ORF">PANDA_021847</name>
</gene>
<reference evidence="2" key="1">
    <citation type="journal article" date="2010" name="Nature">
        <title>The sequence and de novo assembly of the giant panda genome.</title>
        <authorList>
            <person name="Li R."/>
            <person name="Fan W."/>
            <person name="Tian G."/>
            <person name="Zhu H."/>
            <person name="He L."/>
            <person name="Cai J."/>
            <person name="Huang Q."/>
            <person name="Cai Q."/>
            <person name="Li B."/>
            <person name="Bai Y."/>
            <person name="Zhang Z."/>
            <person name="Zhang Y."/>
            <person name="Wang W."/>
            <person name="Li J."/>
            <person name="Wei F."/>
            <person name="Li H."/>
            <person name="Jian M."/>
            <person name="Li J."/>
            <person name="Zhang Z."/>
            <person name="Nielsen R."/>
            <person name="Li D."/>
            <person name="Gu W."/>
            <person name="Yang Z."/>
            <person name="Xuan Z."/>
            <person name="Ryder O.A."/>
            <person name="Leung F.C."/>
            <person name="Zhou Y."/>
            <person name="Cao J."/>
            <person name="Sun X."/>
            <person name="Fu Y."/>
            <person name="Fang X."/>
            <person name="Guo X."/>
            <person name="Wang B."/>
            <person name="Hou R."/>
            <person name="Shen F."/>
            <person name="Mu B."/>
            <person name="Ni P."/>
            <person name="Lin R."/>
            <person name="Qian W."/>
            <person name="Wang G."/>
            <person name="Yu C."/>
            <person name="Nie W."/>
            <person name="Wang J."/>
            <person name="Wu Z."/>
            <person name="Liang H."/>
            <person name="Min J."/>
            <person name="Wu Q."/>
            <person name="Cheng S."/>
            <person name="Ruan J."/>
            <person name="Wang M."/>
            <person name="Shi Z."/>
            <person name="Wen M."/>
            <person name="Liu B."/>
            <person name="Ren X."/>
            <person name="Zheng H."/>
            <person name="Dong D."/>
            <person name="Cook K."/>
            <person name="Shan G."/>
            <person name="Zhang H."/>
            <person name="Kosiol C."/>
            <person name="Xie X."/>
            <person name="Lu Z."/>
            <person name="Zheng H."/>
            <person name="Li Y."/>
            <person name="Steiner C.C."/>
            <person name="Lam T.T."/>
            <person name="Lin S."/>
            <person name="Zhang Q."/>
            <person name="Li G."/>
            <person name="Tian J."/>
            <person name="Gong T."/>
            <person name="Liu H."/>
            <person name="Zhang D."/>
            <person name="Fang L."/>
            <person name="Ye C."/>
            <person name="Zhang J."/>
            <person name="Hu W."/>
            <person name="Xu A."/>
            <person name="Ren Y."/>
            <person name="Zhang G."/>
            <person name="Bruford M.W."/>
            <person name="Li Q."/>
            <person name="Ma L."/>
            <person name="Guo Y."/>
            <person name="An N."/>
            <person name="Hu Y."/>
            <person name="Zheng Y."/>
            <person name="Shi Y."/>
            <person name="Li Z."/>
            <person name="Liu Q."/>
            <person name="Chen Y."/>
            <person name="Zhao J."/>
            <person name="Qu N."/>
            <person name="Zhao S."/>
            <person name="Tian F."/>
            <person name="Wang X."/>
            <person name="Wang H."/>
            <person name="Xu L."/>
            <person name="Liu X."/>
            <person name="Vinar T."/>
            <person name="Wang Y."/>
            <person name="Lam T.W."/>
            <person name="Yiu S.M."/>
            <person name="Liu S."/>
            <person name="Zhang H."/>
            <person name="Li D."/>
            <person name="Huang Y."/>
            <person name="Wang X."/>
            <person name="Yang G."/>
            <person name="Jiang Z."/>
            <person name="Wang J."/>
            <person name="Qin N."/>
            <person name="Li L."/>
            <person name="Li J."/>
            <person name="Bolund L."/>
            <person name="Kristiansen K."/>
            <person name="Wong G.K."/>
            <person name="Olson M."/>
            <person name="Zhang X."/>
            <person name="Li S."/>
            <person name="Yang H."/>
            <person name="Wang J."/>
            <person name="Wang J."/>
        </authorList>
    </citation>
    <scope>NUCLEOTIDE SEQUENCE [LARGE SCALE GENOMIC DNA]</scope>
</reference>
<protein>
    <recommendedName>
        <fullName evidence="1">WAP domain-containing protein</fullName>
    </recommendedName>
</protein>
<dbReference type="GO" id="GO:0005576">
    <property type="term" value="C:extracellular region"/>
    <property type="evidence" value="ECO:0007669"/>
    <property type="project" value="InterPro"/>
</dbReference>
<evidence type="ECO:0000313" key="2">
    <source>
        <dbReference type="EMBL" id="EFB23547.1"/>
    </source>
</evidence>
<dbReference type="InterPro" id="IPR008197">
    <property type="entry name" value="WAP_dom"/>
</dbReference>
<dbReference type="GO" id="GO:0030414">
    <property type="term" value="F:peptidase inhibitor activity"/>
    <property type="evidence" value="ECO:0007669"/>
    <property type="project" value="InterPro"/>
</dbReference>
<proteinExistence type="predicted"/>
<dbReference type="Pfam" id="PF00095">
    <property type="entry name" value="WAP"/>
    <property type="match status" value="1"/>
</dbReference>
<dbReference type="InParanoid" id="D2I7E8"/>
<evidence type="ECO:0000259" key="1">
    <source>
        <dbReference type="Pfam" id="PF00095"/>
    </source>
</evidence>
<organism evidence="2">
    <name type="scientific">Ailuropoda melanoleuca</name>
    <name type="common">Giant panda</name>
    <dbReference type="NCBI Taxonomy" id="9646"/>
    <lineage>
        <taxon>Eukaryota</taxon>
        <taxon>Metazoa</taxon>
        <taxon>Chordata</taxon>
        <taxon>Craniata</taxon>
        <taxon>Vertebrata</taxon>
        <taxon>Euteleostomi</taxon>
        <taxon>Mammalia</taxon>
        <taxon>Eutheria</taxon>
        <taxon>Laurasiatheria</taxon>
        <taxon>Carnivora</taxon>
        <taxon>Caniformia</taxon>
        <taxon>Ursidae</taxon>
        <taxon>Ailuropoda</taxon>
    </lineage>
</organism>
<dbReference type="AlphaFoldDB" id="D2I7E8"/>
<name>D2I7E8_AILME</name>
<dbReference type="HOGENOM" id="CLU_2596099_0_0_1"/>
<feature type="domain" description="WAP" evidence="1">
    <location>
        <begin position="15"/>
        <end position="46"/>
    </location>
</feature>
<feature type="non-terminal residue" evidence="2">
    <location>
        <position position="70"/>
    </location>
</feature>
<feature type="non-terminal residue" evidence="2">
    <location>
        <position position="1"/>
    </location>
</feature>